<name>A0A328CBT6_9DELT</name>
<comment type="caution">
    <text evidence="1">The sequence shown here is derived from an EMBL/GenBank/DDBJ whole genome shotgun (WGS) entry which is preliminary data.</text>
</comment>
<accession>A0A328CBT6</accession>
<dbReference type="Gene3D" id="3.40.50.300">
    <property type="entry name" value="P-loop containing nucleotide triphosphate hydrolases"/>
    <property type="match status" value="1"/>
</dbReference>
<dbReference type="RefSeq" id="WP_146618052.1">
    <property type="nucleotide sequence ID" value="NZ_QHKO01000001.1"/>
</dbReference>
<dbReference type="Proteomes" id="UP000249169">
    <property type="component" value="Unassembled WGS sequence"/>
</dbReference>
<dbReference type="SUPFAM" id="SSF53795">
    <property type="entry name" value="PEP carboxykinase-like"/>
    <property type="match status" value="1"/>
</dbReference>
<sequence length="321" mass="34820">MPGMHSYRIFDQLVGCDQALRFAPAQVTSHHAPGDILNIVRAPVAEGEGECIHDVEDHPGGERLIVHRRAPGQGTITYAGWRFSFDLLVAHIRYQPAARGSWSLDTLLERVVLPIALLTTTRPLIALHGSAVHFPQEQAIAIIGDSGAGKSTTALALWRQGASLLADDLVLIDVERQVILAGAPALRLALADDAIPEASASFPTPTPDHKRIFSLPAASSTGRAIRLHQIVALSSEAIADSDYRLYTPRGAQVAALGLAQCFGFSRPEHSEDRARFRRAMRLLRKTPMTEIAFRRSSHTLCQIAAIEHLLAKPDSEGKGQP</sequence>
<reference evidence="1 2" key="1">
    <citation type="submission" date="2018-05" db="EMBL/GenBank/DDBJ databases">
        <title>Lujinxingia marina gen. nov. sp. nov., a new facultative anaerobic member of the class Deltaproteobacteria, and proposal of Lujinxingaceae fam. nov.</title>
        <authorList>
            <person name="Li C.-M."/>
        </authorList>
    </citation>
    <scope>NUCLEOTIDE SEQUENCE [LARGE SCALE GENOMIC DNA]</scope>
    <source>
        <strain evidence="1 2">B210</strain>
    </source>
</reference>
<evidence type="ECO:0008006" key="3">
    <source>
        <dbReference type="Google" id="ProtNLM"/>
    </source>
</evidence>
<organism evidence="1 2">
    <name type="scientific">Lujinxingia litoralis</name>
    <dbReference type="NCBI Taxonomy" id="2211119"/>
    <lineage>
        <taxon>Bacteria</taxon>
        <taxon>Deltaproteobacteria</taxon>
        <taxon>Bradymonadales</taxon>
        <taxon>Lujinxingiaceae</taxon>
        <taxon>Lujinxingia</taxon>
    </lineage>
</organism>
<proteinExistence type="predicted"/>
<evidence type="ECO:0000313" key="2">
    <source>
        <dbReference type="Proteomes" id="UP000249169"/>
    </source>
</evidence>
<dbReference type="EMBL" id="QHKO01000001">
    <property type="protein sequence ID" value="RAL25050.1"/>
    <property type="molecule type" value="Genomic_DNA"/>
</dbReference>
<protein>
    <recommendedName>
        <fullName evidence="3">HPr kinase/phosphorylase C-terminal domain-containing protein</fullName>
    </recommendedName>
</protein>
<dbReference type="OrthoDB" id="5430844at2"/>
<evidence type="ECO:0000313" key="1">
    <source>
        <dbReference type="EMBL" id="RAL25050.1"/>
    </source>
</evidence>
<dbReference type="InterPro" id="IPR027417">
    <property type="entry name" value="P-loop_NTPase"/>
</dbReference>
<keyword evidence="2" id="KW-1185">Reference proteome</keyword>
<dbReference type="AlphaFoldDB" id="A0A328CBT6"/>
<gene>
    <name evidence="1" type="ORF">DL240_02220</name>
</gene>